<dbReference type="AlphaFoldDB" id="A0A937RBU9"/>
<feature type="region of interest" description="Disordered" evidence="1">
    <location>
        <begin position="1"/>
        <end position="20"/>
    </location>
</feature>
<evidence type="ECO:0000256" key="1">
    <source>
        <dbReference type="SAM" id="MobiDB-lite"/>
    </source>
</evidence>
<dbReference type="SUPFAM" id="SSF48452">
    <property type="entry name" value="TPR-like"/>
    <property type="match status" value="3"/>
</dbReference>
<dbReference type="InterPro" id="IPR005158">
    <property type="entry name" value="BTAD"/>
</dbReference>
<reference evidence="3" key="1">
    <citation type="submission" date="2020-12" db="EMBL/GenBank/DDBJ databases">
        <title>Genomic characterization of non-nitrogen-fixing Frankia strains.</title>
        <authorList>
            <person name="Carlos-Shanley C."/>
            <person name="Guerra T."/>
            <person name="Hahn D."/>
        </authorList>
    </citation>
    <scope>NUCLEOTIDE SEQUENCE</scope>
    <source>
        <strain evidence="3">CN6</strain>
    </source>
</reference>
<dbReference type="InterPro" id="IPR011990">
    <property type="entry name" value="TPR-like_helical_dom_sf"/>
</dbReference>
<dbReference type="EMBL" id="JAEACQ010000122">
    <property type="protein sequence ID" value="MBL7626029.1"/>
    <property type="molecule type" value="Genomic_DNA"/>
</dbReference>
<dbReference type="RefSeq" id="WP_203001789.1">
    <property type="nucleotide sequence ID" value="NZ_JADWYU010000083.1"/>
</dbReference>
<dbReference type="InterPro" id="IPR051677">
    <property type="entry name" value="AfsR-DnrI-RedD_regulator"/>
</dbReference>
<dbReference type="Proteomes" id="UP000604475">
    <property type="component" value="Unassembled WGS sequence"/>
</dbReference>
<sequence length="625" mass="67425">MKHRLVVEPARPVTGTAPGAGTGPMSVHLLGAPYVMCGPDRQPAPRGRKTWALLAYLLATDSTPSREWLAELLFSDADDPLNALSWNLSQLRRLLGVSATVGGDPVELRLPPGTFIDVRALRTGTWMQALDLPGLRRQFLEGMSFPSSPAFEVWLLAERRHLAGVADDVLREAARARLATGDARRAVELVSGLVASRPLDEDAQELLIRSYVRAGDRGAAAQQRDACVALFQKELGRLPVEAVLRAADVEPPPDPPTRMASEVGIKARLEAGLAAMDAGAIDSGVASLRQAAADAHETGEPELEARTLVTLGSALIRGVRGRDGEGAEILHRAVAAAERAAAPTYAAQAHRELGYVELLRARYDRASRWLGKAASLAADDPAELAWARAIQGLVLADIGRHSDGQRELRDAVRLARQARVPTAETWALTFVGRSHLLRHELADARAVLREALAAAHRARWTAFVPLPESLLAEVDLMEGHVDEAAAAFEHAYALGSQFGDPCWEGISARGLGLVADRRGDLEAALRWVAEGRARCARQPDAWLWIEGYCLDTLCALASRHPARLAGPWIADLEALATRTGMRELVARAYLHRGRNGDRDAAEAARVLAAEVDNPAVLTVERPPFV</sequence>
<feature type="domain" description="Bacterial transcriptional activator" evidence="2">
    <location>
        <begin position="116"/>
        <end position="244"/>
    </location>
</feature>
<proteinExistence type="predicted"/>
<dbReference type="SMART" id="SM01043">
    <property type="entry name" value="BTAD"/>
    <property type="match status" value="1"/>
</dbReference>
<dbReference type="Pfam" id="PF03704">
    <property type="entry name" value="BTAD"/>
    <property type="match status" value="1"/>
</dbReference>
<keyword evidence="4" id="KW-1185">Reference proteome</keyword>
<accession>A0A937RBU9</accession>
<protein>
    <recommendedName>
        <fullName evidence="2">Bacterial transcriptional activator domain-containing protein</fullName>
    </recommendedName>
</protein>
<gene>
    <name evidence="3" type="ORF">I7412_02320</name>
</gene>
<evidence type="ECO:0000313" key="3">
    <source>
        <dbReference type="EMBL" id="MBL7626029.1"/>
    </source>
</evidence>
<feature type="compositionally biased region" description="Low complexity" evidence="1">
    <location>
        <begin position="9"/>
        <end position="19"/>
    </location>
</feature>
<evidence type="ECO:0000259" key="2">
    <source>
        <dbReference type="SMART" id="SM01043"/>
    </source>
</evidence>
<evidence type="ECO:0000313" key="4">
    <source>
        <dbReference type="Proteomes" id="UP000604475"/>
    </source>
</evidence>
<dbReference type="Gene3D" id="1.25.40.10">
    <property type="entry name" value="Tetratricopeptide repeat domain"/>
    <property type="match status" value="3"/>
</dbReference>
<name>A0A937RBU9_9ACTN</name>
<dbReference type="PANTHER" id="PTHR35807">
    <property type="entry name" value="TRANSCRIPTIONAL REGULATOR REDD-RELATED"/>
    <property type="match status" value="1"/>
</dbReference>
<organism evidence="3 4">
    <name type="scientific">Frankia nepalensis</name>
    <dbReference type="NCBI Taxonomy" id="1836974"/>
    <lineage>
        <taxon>Bacteria</taxon>
        <taxon>Bacillati</taxon>
        <taxon>Actinomycetota</taxon>
        <taxon>Actinomycetes</taxon>
        <taxon>Frankiales</taxon>
        <taxon>Frankiaceae</taxon>
        <taxon>Frankia</taxon>
    </lineage>
</organism>
<comment type="caution">
    <text evidence="3">The sequence shown here is derived from an EMBL/GenBank/DDBJ whole genome shotgun (WGS) entry which is preliminary data.</text>
</comment>